<dbReference type="InterPro" id="IPR058792">
    <property type="entry name" value="Beta-barrel_RND_2"/>
</dbReference>
<dbReference type="InterPro" id="IPR001036">
    <property type="entry name" value="Acrflvin-R"/>
</dbReference>
<name>A0AA38XXL7_9EURO</name>
<dbReference type="InterPro" id="IPR027463">
    <property type="entry name" value="AcrB_DN_DC_subdom"/>
</dbReference>
<dbReference type="Gene3D" id="2.40.50.320">
    <property type="entry name" value="Copper binding periplasmic protein CusF"/>
    <property type="match status" value="1"/>
</dbReference>
<dbReference type="Pfam" id="PF19335">
    <property type="entry name" value="HMBD"/>
    <property type="match status" value="2"/>
</dbReference>
<feature type="domain" description="CusB-like barrel-sandwich hybrid" evidence="12">
    <location>
        <begin position="128"/>
        <end position="239"/>
    </location>
</feature>
<dbReference type="GO" id="GO:0046872">
    <property type="term" value="F:metal ion binding"/>
    <property type="evidence" value="ECO:0007669"/>
    <property type="project" value="InterPro"/>
</dbReference>
<dbReference type="GO" id="GO:0008324">
    <property type="term" value="F:monoatomic cation transmembrane transporter activity"/>
    <property type="evidence" value="ECO:0007669"/>
    <property type="project" value="InterPro"/>
</dbReference>
<dbReference type="PANTHER" id="PTHR32063:SF19">
    <property type="entry name" value="CATION EFFLUX SYSTEM PROTEIN CUSA"/>
    <property type="match status" value="1"/>
</dbReference>
<keyword evidence="7 10" id="KW-1133">Transmembrane helix</keyword>
<feature type="transmembrane region" description="Helical" evidence="10">
    <location>
        <begin position="1340"/>
        <end position="1359"/>
    </location>
</feature>
<evidence type="ECO:0000259" key="14">
    <source>
        <dbReference type="Pfam" id="PF25975"/>
    </source>
</evidence>
<feature type="transmembrane region" description="Helical" evidence="10">
    <location>
        <begin position="1392"/>
        <end position="1416"/>
    </location>
</feature>
<reference evidence="15" key="1">
    <citation type="submission" date="2022-10" db="EMBL/GenBank/DDBJ databases">
        <title>Culturing micro-colonial fungi from biological soil crusts in the Mojave desert and describing Neophaeococcomyces mojavensis, and introducing the new genera and species Taxawa tesnikishii.</title>
        <authorList>
            <person name="Kurbessoian T."/>
            <person name="Stajich J.E."/>
        </authorList>
    </citation>
    <scope>NUCLEOTIDE SEQUENCE</scope>
    <source>
        <strain evidence="15">TK_35</strain>
    </source>
</reference>
<feature type="domain" description="CusB-like beta-barrel" evidence="13">
    <location>
        <begin position="243"/>
        <end position="320"/>
    </location>
</feature>
<feature type="transmembrane region" description="Helical" evidence="10">
    <location>
        <begin position="1482"/>
        <end position="1504"/>
    </location>
</feature>
<evidence type="ECO:0000256" key="7">
    <source>
        <dbReference type="ARBA" id="ARBA00022989"/>
    </source>
</evidence>
<gene>
    <name evidence="15" type="ORF">H2204_009701</name>
</gene>
<dbReference type="PANTHER" id="PTHR32063">
    <property type="match status" value="1"/>
</dbReference>
<feature type="transmembrane region" description="Helical" evidence="10">
    <location>
        <begin position="952"/>
        <end position="973"/>
    </location>
</feature>
<keyword evidence="3" id="KW-0813">Transport</keyword>
<evidence type="ECO:0000256" key="4">
    <source>
        <dbReference type="ARBA" id="ARBA00022475"/>
    </source>
</evidence>
<dbReference type="NCBIfam" id="TIGR01730">
    <property type="entry name" value="RND_mfp"/>
    <property type="match status" value="1"/>
</dbReference>
<keyword evidence="5 10" id="KW-0812">Transmembrane</keyword>
<evidence type="ECO:0000256" key="3">
    <source>
        <dbReference type="ARBA" id="ARBA00022448"/>
    </source>
</evidence>
<comment type="similarity">
    <text evidence="2">Belongs to the membrane fusion protein (MFP) (TC 8.A.1) family.</text>
</comment>
<dbReference type="Gene3D" id="2.40.420.20">
    <property type="match status" value="1"/>
</dbReference>
<feature type="transmembrane region" description="Helical" evidence="10">
    <location>
        <begin position="860"/>
        <end position="880"/>
    </location>
</feature>
<dbReference type="GO" id="GO:0042910">
    <property type="term" value="F:xenobiotic transmembrane transporter activity"/>
    <property type="evidence" value="ECO:0007669"/>
    <property type="project" value="TreeGrafter"/>
</dbReference>
<keyword evidence="4" id="KW-1003">Cell membrane</keyword>
<evidence type="ECO:0000256" key="6">
    <source>
        <dbReference type="ARBA" id="ARBA00022729"/>
    </source>
</evidence>
<dbReference type="Gene3D" id="3.30.2090.10">
    <property type="entry name" value="Multidrug efflux transporter AcrB TolC docking domain, DN and DC subdomains"/>
    <property type="match status" value="2"/>
</dbReference>
<comment type="caution">
    <text evidence="15">The sequence shown here is derived from an EMBL/GenBank/DDBJ whole genome shotgun (WGS) entry which is preliminary data.</text>
</comment>
<proteinExistence type="inferred from homology"/>
<evidence type="ECO:0000256" key="5">
    <source>
        <dbReference type="ARBA" id="ARBA00022692"/>
    </source>
</evidence>
<dbReference type="FunFam" id="2.40.30.170:FF:000010">
    <property type="entry name" value="Efflux RND transporter periplasmic adaptor subunit"/>
    <property type="match status" value="1"/>
</dbReference>
<dbReference type="InterPro" id="IPR004763">
    <property type="entry name" value="CusA-like"/>
</dbReference>
<keyword evidence="9 10" id="KW-0472">Membrane</keyword>
<dbReference type="Pfam" id="PF00873">
    <property type="entry name" value="ACR_tran"/>
    <property type="match status" value="1"/>
</dbReference>
<dbReference type="InterPro" id="IPR021647">
    <property type="entry name" value="CusF_Ec"/>
</dbReference>
<feature type="domain" description="Heavy metal binding" evidence="11">
    <location>
        <begin position="49"/>
        <end position="76"/>
    </location>
</feature>
<dbReference type="InterPro" id="IPR042230">
    <property type="entry name" value="CusF_sf"/>
</dbReference>
<evidence type="ECO:0000256" key="9">
    <source>
        <dbReference type="ARBA" id="ARBA00023136"/>
    </source>
</evidence>
<dbReference type="InterPro" id="IPR058649">
    <property type="entry name" value="CzcB_C"/>
</dbReference>
<dbReference type="Pfam" id="PF11604">
    <property type="entry name" value="CusF_Ec"/>
    <property type="match status" value="1"/>
</dbReference>
<dbReference type="InterPro" id="IPR045800">
    <property type="entry name" value="HMBD"/>
</dbReference>
<dbReference type="Pfam" id="PF25919">
    <property type="entry name" value="BSH_CusB"/>
    <property type="match status" value="1"/>
</dbReference>
<evidence type="ECO:0008006" key="16">
    <source>
        <dbReference type="Google" id="ProtNLM"/>
    </source>
</evidence>
<evidence type="ECO:0000259" key="12">
    <source>
        <dbReference type="Pfam" id="PF25919"/>
    </source>
</evidence>
<evidence type="ECO:0000256" key="10">
    <source>
        <dbReference type="SAM" id="Phobius"/>
    </source>
</evidence>
<feature type="transmembrane region" description="Helical" evidence="10">
    <location>
        <begin position="815"/>
        <end position="848"/>
    </location>
</feature>
<evidence type="ECO:0000256" key="8">
    <source>
        <dbReference type="ARBA" id="ARBA00023065"/>
    </source>
</evidence>
<dbReference type="Pfam" id="PF25954">
    <property type="entry name" value="Beta-barrel_RND_2"/>
    <property type="match status" value="1"/>
</dbReference>
<evidence type="ECO:0000259" key="13">
    <source>
        <dbReference type="Pfam" id="PF25954"/>
    </source>
</evidence>
<dbReference type="GO" id="GO:0005886">
    <property type="term" value="C:plasma membrane"/>
    <property type="evidence" value="ECO:0007669"/>
    <property type="project" value="UniProtKB-SubCell"/>
</dbReference>
<evidence type="ECO:0000256" key="1">
    <source>
        <dbReference type="ARBA" id="ARBA00004651"/>
    </source>
</evidence>
<accession>A0AA38XXL7</accession>
<dbReference type="InterPro" id="IPR006143">
    <property type="entry name" value="RND_pump_MFP"/>
</dbReference>
<dbReference type="Gene3D" id="3.30.70.1430">
    <property type="entry name" value="Multidrug efflux transporter AcrB pore domain"/>
    <property type="match status" value="2"/>
</dbReference>
<feature type="transmembrane region" description="Helical" evidence="10">
    <location>
        <begin position="1451"/>
        <end position="1470"/>
    </location>
</feature>
<dbReference type="Gene3D" id="3.30.70.1440">
    <property type="entry name" value="Multidrug efflux transporter AcrB pore domain"/>
    <property type="match status" value="1"/>
</dbReference>
<protein>
    <recommendedName>
        <fullName evidence="16">Cu(I)/Ag(I) efflux system membrane protein CusA/SilA</fullName>
    </recommendedName>
</protein>
<dbReference type="SUPFAM" id="SSF82693">
    <property type="entry name" value="Multidrug efflux transporter AcrB pore domain, PN1, PN2, PC1 and PC2 subdomains"/>
    <property type="match status" value="2"/>
</dbReference>
<dbReference type="SUPFAM" id="SSF111369">
    <property type="entry name" value="HlyD-like secretion proteins"/>
    <property type="match status" value="1"/>
</dbReference>
<dbReference type="SUPFAM" id="SSF82714">
    <property type="entry name" value="Multidrug efflux transporter AcrB TolC docking domain, DN and DC subdomains"/>
    <property type="match status" value="2"/>
</dbReference>
<dbReference type="PRINTS" id="PR00702">
    <property type="entry name" value="ACRIFLAVINRP"/>
</dbReference>
<dbReference type="SUPFAM" id="SSF82866">
    <property type="entry name" value="Multidrug efflux transporter AcrB transmembrane domain"/>
    <property type="match status" value="2"/>
</dbReference>
<keyword evidence="6" id="KW-0732">Signal</keyword>
<evidence type="ECO:0000256" key="2">
    <source>
        <dbReference type="ARBA" id="ARBA00009477"/>
    </source>
</evidence>
<evidence type="ECO:0000313" key="15">
    <source>
        <dbReference type="EMBL" id="KAJ9627474.1"/>
    </source>
</evidence>
<feature type="domain" description="Heavy metal binding" evidence="11">
    <location>
        <begin position="428"/>
        <end position="455"/>
    </location>
</feature>
<dbReference type="EMBL" id="JAPDRN010000077">
    <property type="protein sequence ID" value="KAJ9627474.1"/>
    <property type="molecule type" value="Genomic_DNA"/>
</dbReference>
<keyword evidence="8" id="KW-0406">Ion transport</keyword>
<sequence>MTRISMAITALALLAVGLGGGYWWAQRSADHEMAKATAPTTTAERQALYWYDPMVPDQHFDKPGKSPFMDMQLVPKYADEIGVGGGGVRIDAGLQQNVGIRTVVVEMGRLAQSIRVPGTLAWDLRQESVVSARVEGLIARMQVKAPYTQVRRGQPLATLLAPSWSSALAEAQALRQAQSSSARELQWAAQQRLRVLGVPGGMGRDGSVALSAPSDGIVTEVLAREGQTVMPGTPLFRLNGTTTLWLEAAIPQASTAQLRPGTPVEALVGAVPGQTFVGEVEALLPQVDVASRTQQARIVLRNPDGVLAPGMFAEVTLQPQAGAAMPLVPTEALIATGADSRMIVQDADGSFRPVRVRTGRSGEGRTEILAGLSGGERVVVSGQFLIDSEASLSGALERLGDVPAVMPAPHRIDQASAAPKSRSCSVQYWYDPMVPDKHLDQPGKSPFMDMQLVPKFVPGADPDCTVHDVKPVDSEVQPIANRVLVLMAAALLAIAGVWSVRQTPLDALPDLSDTQVIIRTQWPGQTPRIVEDQVTYPLATTMLSVPGVKAVRGFSFFGDSFVYILFDDATDLYWARSRVLEYLSQVRDRLPQGVSPALGPDATGLGWIYQYALVDRTGQHDLGQLRALQDWFLRYELKTIPDVAEVASVGGAVRAWQIVPDPQALAARGLTVAQLIEAVGAANGATGGSVIEQGEAELMVRSEGYLRSQAAFEQVPITSAADGVPVLLGDVATITRGPTFRRGIAELDGDGEVAGGVVVLRTGKDALTAIENVKARLKQLQASLPKGVEIVPVYDRSELIHEAVRNLTHKLGEEFLVVALVCALFLWHLRSALVAVITLPLGVLAAFIVMHQQGITANLLSLGGIAIAIGAMVDAAVVMIENAHKHLEHWRGEHGREPEGDARWQLMAQAASEVGPALFASLLVITLSFVPVFALQAQEGRLFAPLAYTKTYAMAAAAGLSVTLIPVLMGYLIRGRIRPEAQNPINRVLIAGYRPVLDWVLLHPRLTLGLSGALLVLTLIPYARVGSEFMPPLEEGTLLYMPTALPGLSADKARQLLQLSDRMIKTVPEVAHVFGKAGRADTATDSAPIEMFETTVTFKPRDQWRPGMTPERLRAELDAAVKVPGLTNLWVPPIRNRIDMLATGIKSPIGVKVSGPDIDVIERLSAQVERVAKTVPGVSSALAERVTGGRYVDVRIRPDAAARYGLSQAELQRLIATIVGGDPIGETIEGRERYPIVLRYPRVERDSLDALVQLPLVAPGGVQLTLGQVADVSLSPGPPMLKSDNGRLVGYVYVDVAGRDLGSVVADLQQAVGKQVQLPPGYGLAWSGQYEYLQRAVARLQWVVPAALAIIFLVLWLVFRRFGEVAIILLSLPLALVGGLWLIWILGHAVSIATMIGFIALGGVAAEFGVIMLLYLRQAWEHRLAAGEPATVATLEAAIREGAVLRVRPKAMTVAVILAGLFPLFIGSGAGSEVMQRIAAPMIGGMVTAPLLSMLVIPAAFRLLQGRALSRTSRAAPPPDVATPINLQPEEIPMKLTLIVPTLTALLLAACSQAPSSDTATAKDAAAADMAMPASEHAQMADAVKSTSGDMAQPAKIASATGTVESIAADTGKITIAHGPVEALAWPAMTMGFKATPEQIASVQVGQKVQFEFQAKAMDATITKIVQQQ</sequence>
<dbReference type="FunFam" id="2.40.420.20:FF:000003">
    <property type="entry name" value="Cation efflux system protein cusB"/>
    <property type="match status" value="1"/>
</dbReference>
<dbReference type="InterPro" id="IPR058790">
    <property type="entry name" value="BSH_CusB"/>
</dbReference>
<dbReference type="Pfam" id="PF25975">
    <property type="entry name" value="CzcB_C"/>
    <property type="match status" value="1"/>
</dbReference>
<dbReference type="Gene3D" id="2.40.30.170">
    <property type="match status" value="1"/>
</dbReference>
<dbReference type="Gene3D" id="3.30.70.1320">
    <property type="entry name" value="Multidrug efflux transporter AcrB pore domain like"/>
    <property type="match status" value="1"/>
</dbReference>
<evidence type="ECO:0000259" key="11">
    <source>
        <dbReference type="Pfam" id="PF19335"/>
    </source>
</evidence>
<dbReference type="Gene3D" id="1.20.1640.10">
    <property type="entry name" value="Multidrug efflux transporter AcrB transmembrane domain"/>
    <property type="match status" value="2"/>
</dbReference>
<feature type="domain" description="CzcB-like C-terminal circularly permuted SH3-like" evidence="14">
    <location>
        <begin position="328"/>
        <end position="386"/>
    </location>
</feature>
<feature type="transmembrane region" description="Helical" evidence="10">
    <location>
        <begin position="917"/>
        <end position="937"/>
    </location>
</feature>
<dbReference type="NCBIfam" id="TIGR00914">
    <property type="entry name" value="2A0601"/>
    <property type="match status" value="1"/>
</dbReference>
<comment type="subcellular location">
    <subcellularLocation>
        <location evidence="1">Cell membrane</location>
        <topology evidence="1">Multi-pass membrane protein</topology>
    </subcellularLocation>
</comment>
<feature type="transmembrane region" description="Helical" evidence="10">
    <location>
        <begin position="1366"/>
        <end position="1386"/>
    </location>
</feature>
<feature type="transmembrane region" description="Helical" evidence="10">
    <location>
        <begin position="1006"/>
        <end position="1023"/>
    </location>
</feature>
<organism evidence="15">
    <name type="scientific">Knufia peltigerae</name>
    <dbReference type="NCBI Taxonomy" id="1002370"/>
    <lineage>
        <taxon>Eukaryota</taxon>
        <taxon>Fungi</taxon>
        <taxon>Dikarya</taxon>
        <taxon>Ascomycota</taxon>
        <taxon>Pezizomycotina</taxon>
        <taxon>Eurotiomycetes</taxon>
        <taxon>Chaetothyriomycetidae</taxon>
        <taxon>Chaetothyriales</taxon>
        <taxon>Trichomeriaceae</taxon>
        <taxon>Knufia</taxon>
    </lineage>
</organism>